<evidence type="ECO:0000313" key="2">
    <source>
        <dbReference type="Proteomes" id="UP001229952"/>
    </source>
</evidence>
<accession>A0ABY9IA50</accession>
<dbReference type="Proteomes" id="UP001229952">
    <property type="component" value="Chromosome"/>
</dbReference>
<reference evidence="1 2" key="1">
    <citation type="submission" date="2023-03" db="EMBL/GenBank/DDBJ databases">
        <title>Isolation and description of six Streptomyces strains from soil environments, able to metabolize different microbial glucans.</title>
        <authorList>
            <person name="Widen T."/>
            <person name="Larsbrink J."/>
        </authorList>
    </citation>
    <scope>NUCLEOTIDE SEQUENCE [LARGE SCALE GENOMIC DNA]</scope>
    <source>
        <strain evidence="1 2">Mut2</strain>
    </source>
</reference>
<evidence type="ECO:0000313" key="1">
    <source>
        <dbReference type="EMBL" id="WLQ43301.1"/>
    </source>
</evidence>
<organism evidence="1 2">
    <name type="scientific">Streptomyces laculatispora</name>
    <dbReference type="NCBI Taxonomy" id="887464"/>
    <lineage>
        <taxon>Bacteria</taxon>
        <taxon>Bacillati</taxon>
        <taxon>Actinomycetota</taxon>
        <taxon>Actinomycetes</taxon>
        <taxon>Kitasatosporales</taxon>
        <taxon>Streptomycetaceae</taxon>
        <taxon>Streptomyces</taxon>
    </lineage>
</organism>
<dbReference type="RefSeq" id="WP_306090853.1">
    <property type="nucleotide sequence ID" value="NZ_CP120992.1"/>
</dbReference>
<sequence>MSDPTDGRLGKQVEETLGTAEVSDSDSLFVEAGLERVGDGFHSVPELARGHSYELSVVCAGKGKIRLSVALKNTVLQTLDCDGVTFRQRLTASAATVKIDGDGMEGAAGMVGWRLDKVKK</sequence>
<protein>
    <submittedName>
        <fullName evidence="1">Uncharacterized protein</fullName>
    </submittedName>
</protein>
<keyword evidence="2" id="KW-1185">Reference proteome</keyword>
<dbReference type="EMBL" id="CP120992">
    <property type="protein sequence ID" value="WLQ43301.1"/>
    <property type="molecule type" value="Genomic_DNA"/>
</dbReference>
<proteinExistence type="predicted"/>
<gene>
    <name evidence="1" type="ORF">P8A22_27335</name>
</gene>
<name>A0ABY9IA50_9ACTN</name>